<protein>
    <recommendedName>
        <fullName evidence="4">Riboflavin kinase</fullName>
        <ecNumber evidence="3">2.7.1.26</ecNumber>
    </recommendedName>
    <alternativeName>
        <fullName evidence="16">ATP:riboflavin 5'-phosphotransferase</fullName>
    </alternativeName>
    <alternativeName>
        <fullName evidence="13">Flavokinase</fullName>
    </alternativeName>
</protein>
<dbReference type="EC" id="2.7.1.26" evidence="3"/>
<keyword evidence="5" id="KW-0285">Flavoprotein</keyword>
<dbReference type="GO" id="GO:0005739">
    <property type="term" value="C:mitochondrion"/>
    <property type="evidence" value="ECO:0007669"/>
    <property type="project" value="TreeGrafter"/>
</dbReference>
<keyword evidence="6" id="KW-0288">FMN</keyword>
<comment type="catalytic activity">
    <reaction evidence="14">
        <text>riboflavin + ATP = FMN + ADP + H(+)</text>
        <dbReference type="Rhea" id="RHEA:14357"/>
        <dbReference type="ChEBI" id="CHEBI:15378"/>
        <dbReference type="ChEBI" id="CHEBI:30616"/>
        <dbReference type="ChEBI" id="CHEBI:57986"/>
        <dbReference type="ChEBI" id="CHEBI:58210"/>
        <dbReference type="ChEBI" id="CHEBI:456216"/>
        <dbReference type="EC" id="2.7.1.26"/>
    </reaction>
    <physiologicalReaction direction="left-to-right" evidence="14">
        <dbReference type="Rhea" id="RHEA:14358"/>
    </physiologicalReaction>
</comment>
<gene>
    <name evidence="18" type="ORF">TCAL_04140</name>
</gene>
<dbReference type="FunFam" id="2.40.30.30:FF:000002">
    <property type="entry name" value="Riboflavin kinase, putative"/>
    <property type="match status" value="1"/>
</dbReference>
<dbReference type="AlphaFoldDB" id="A0A553NS77"/>
<evidence type="ECO:0000259" key="17">
    <source>
        <dbReference type="SMART" id="SM00904"/>
    </source>
</evidence>
<comment type="caution">
    <text evidence="18">The sequence shown here is derived from an EMBL/GenBank/DDBJ whole genome shotgun (WGS) entry which is preliminary data.</text>
</comment>
<comment type="pathway">
    <text evidence="2">Cofactor biosynthesis; FMN biosynthesis; FMN from riboflavin (ATP route): step 1/1.</text>
</comment>
<dbReference type="GO" id="GO:0009231">
    <property type="term" value="P:riboflavin biosynthetic process"/>
    <property type="evidence" value="ECO:0007669"/>
    <property type="project" value="InterPro"/>
</dbReference>
<dbReference type="EMBL" id="VCGU01000010">
    <property type="protein sequence ID" value="TRY68282.1"/>
    <property type="molecule type" value="Genomic_DNA"/>
</dbReference>
<keyword evidence="9" id="KW-0547">Nucleotide-binding</keyword>
<evidence type="ECO:0000256" key="1">
    <source>
        <dbReference type="ARBA" id="ARBA00001947"/>
    </source>
</evidence>
<keyword evidence="19" id="KW-1185">Reference proteome</keyword>
<evidence type="ECO:0000256" key="12">
    <source>
        <dbReference type="ARBA" id="ARBA00022840"/>
    </source>
</evidence>
<evidence type="ECO:0000256" key="14">
    <source>
        <dbReference type="ARBA" id="ARBA00050912"/>
    </source>
</evidence>
<evidence type="ECO:0000256" key="15">
    <source>
        <dbReference type="ARBA" id="ARBA00054097"/>
    </source>
</evidence>
<evidence type="ECO:0000256" key="8">
    <source>
        <dbReference type="ARBA" id="ARBA00022723"/>
    </source>
</evidence>
<dbReference type="OMA" id="NGEVHKM"/>
<dbReference type="STRING" id="6832.A0A553NS77"/>
<dbReference type="GO" id="GO:0005524">
    <property type="term" value="F:ATP binding"/>
    <property type="evidence" value="ECO:0007669"/>
    <property type="project" value="UniProtKB-KW"/>
</dbReference>
<proteinExistence type="predicted"/>
<accession>A0A553NS77</accession>
<evidence type="ECO:0000256" key="6">
    <source>
        <dbReference type="ARBA" id="ARBA00022643"/>
    </source>
</evidence>
<feature type="domain" description="Riboflavin kinase" evidence="17">
    <location>
        <begin position="2"/>
        <end position="132"/>
    </location>
</feature>
<comment type="function">
    <text evidence="15">Catalyzes the phosphorylation of riboflavin (vitamin B2) to form flavin-mononucleotide (FMN), hence rate-limiting enzyme in the synthesis of FAD. Essential for TNF-induced reactive oxygen species (ROS) production. Through its interaction with both TNFRSF1A and CYBA, physically and functionally couples TNFRSF1A to NADPH oxidase. TNF-activation of RFK may enhance the incorporation of FAD in NADPH oxidase, a critical step for the assembly and activation of NADPH oxidase.</text>
</comment>
<keyword evidence="7" id="KW-0808">Transferase</keyword>
<evidence type="ECO:0000256" key="16">
    <source>
        <dbReference type="ARBA" id="ARBA00077632"/>
    </source>
</evidence>
<evidence type="ECO:0000256" key="7">
    <source>
        <dbReference type="ARBA" id="ARBA00022679"/>
    </source>
</evidence>
<dbReference type="PANTHER" id="PTHR22749:SF6">
    <property type="entry name" value="RIBOFLAVIN KINASE"/>
    <property type="match status" value="1"/>
</dbReference>
<dbReference type="InterPro" id="IPR023465">
    <property type="entry name" value="Riboflavin_kinase_dom_sf"/>
</dbReference>
<evidence type="ECO:0000256" key="13">
    <source>
        <dbReference type="ARBA" id="ARBA00029789"/>
    </source>
</evidence>
<dbReference type="Gene3D" id="2.40.30.30">
    <property type="entry name" value="Riboflavin kinase-like"/>
    <property type="match status" value="1"/>
</dbReference>
<dbReference type="Pfam" id="PF01687">
    <property type="entry name" value="Flavokinase"/>
    <property type="match status" value="1"/>
</dbReference>
<dbReference type="InterPro" id="IPR015865">
    <property type="entry name" value="Riboflavin_kinase_bac/euk"/>
</dbReference>
<evidence type="ECO:0000256" key="2">
    <source>
        <dbReference type="ARBA" id="ARBA00005201"/>
    </source>
</evidence>
<keyword evidence="11" id="KW-0862">Zinc</keyword>
<dbReference type="GO" id="GO:0046872">
    <property type="term" value="F:metal ion binding"/>
    <property type="evidence" value="ECO:0007669"/>
    <property type="project" value="UniProtKB-KW"/>
</dbReference>
<evidence type="ECO:0000256" key="3">
    <source>
        <dbReference type="ARBA" id="ARBA00012105"/>
    </source>
</evidence>
<evidence type="ECO:0000256" key="5">
    <source>
        <dbReference type="ARBA" id="ARBA00022630"/>
    </source>
</evidence>
<reference evidence="18 19" key="1">
    <citation type="journal article" date="2018" name="Nat. Ecol. Evol.">
        <title>Genomic signatures of mitonuclear coevolution across populations of Tigriopus californicus.</title>
        <authorList>
            <person name="Barreto F.S."/>
            <person name="Watson E.T."/>
            <person name="Lima T.G."/>
            <person name="Willett C.S."/>
            <person name="Edmands S."/>
            <person name="Li W."/>
            <person name="Burton R.S."/>
        </authorList>
    </citation>
    <scope>NUCLEOTIDE SEQUENCE [LARGE SCALE GENOMIC DNA]</scope>
    <source>
        <strain evidence="18 19">San Diego</strain>
    </source>
</reference>
<organism evidence="18 19">
    <name type="scientific">Tigriopus californicus</name>
    <name type="common">Marine copepod</name>
    <dbReference type="NCBI Taxonomy" id="6832"/>
    <lineage>
        <taxon>Eukaryota</taxon>
        <taxon>Metazoa</taxon>
        <taxon>Ecdysozoa</taxon>
        <taxon>Arthropoda</taxon>
        <taxon>Crustacea</taxon>
        <taxon>Multicrustacea</taxon>
        <taxon>Hexanauplia</taxon>
        <taxon>Copepoda</taxon>
        <taxon>Harpacticoida</taxon>
        <taxon>Harpacticidae</taxon>
        <taxon>Tigriopus</taxon>
    </lineage>
</organism>
<keyword evidence="8" id="KW-0479">Metal-binding</keyword>
<keyword evidence="12" id="KW-0067">ATP-binding</keyword>
<dbReference type="GO" id="GO:0009398">
    <property type="term" value="P:FMN biosynthetic process"/>
    <property type="evidence" value="ECO:0007669"/>
    <property type="project" value="UniProtKB-UniPathway"/>
</dbReference>
<dbReference type="GO" id="GO:0008531">
    <property type="term" value="F:riboflavin kinase activity"/>
    <property type="evidence" value="ECO:0007669"/>
    <property type="project" value="UniProtKB-EC"/>
</dbReference>
<dbReference type="Proteomes" id="UP000318571">
    <property type="component" value="Chromosome 1"/>
</dbReference>
<dbReference type="UniPathway" id="UPA00276">
    <property type="reaction ID" value="UER00406"/>
</dbReference>
<dbReference type="InterPro" id="IPR023468">
    <property type="entry name" value="Riboflavin_kinase"/>
</dbReference>
<evidence type="ECO:0000313" key="19">
    <source>
        <dbReference type="Proteomes" id="UP000318571"/>
    </source>
</evidence>
<evidence type="ECO:0000256" key="9">
    <source>
        <dbReference type="ARBA" id="ARBA00022741"/>
    </source>
</evidence>
<sequence>MAVQPPVRVQGQVVQGFGRGSKELGIPTANFSEEVIERLPTAMDTGIYYGWARIDQGDIYKMVMSVGWNPYYKNEKKSMETHIIHDFDEDFYGSWLRVIVSGYIRPEENYNCLDDLIHAIRNDIATAERELESPSQLLLKTDAFLTDPVDTNQS</sequence>
<name>A0A553NS77_TIGCA</name>
<keyword evidence="10" id="KW-0418">Kinase</keyword>
<evidence type="ECO:0000256" key="10">
    <source>
        <dbReference type="ARBA" id="ARBA00022777"/>
    </source>
</evidence>
<dbReference type="PANTHER" id="PTHR22749">
    <property type="entry name" value="RIBOFLAVIN KINASE/FMN ADENYLYLTRANSFERASE"/>
    <property type="match status" value="1"/>
</dbReference>
<dbReference type="SMART" id="SM00904">
    <property type="entry name" value="Flavokinase"/>
    <property type="match status" value="1"/>
</dbReference>
<dbReference type="SUPFAM" id="SSF82114">
    <property type="entry name" value="Riboflavin kinase-like"/>
    <property type="match status" value="1"/>
</dbReference>
<comment type="cofactor">
    <cofactor evidence="1">
        <name>Zn(2+)</name>
        <dbReference type="ChEBI" id="CHEBI:29105"/>
    </cofactor>
</comment>
<evidence type="ECO:0000256" key="11">
    <source>
        <dbReference type="ARBA" id="ARBA00022833"/>
    </source>
</evidence>
<evidence type="ECO:0000313" key="18">
    <source>
        <dbReference type="EMBL" id="TRY68282.1"/>
    </source>
</evidence>
<evidence type="ECO:0000256" key="4">
    <source>
        <dbReference type="ARBA" id="ARBA00017394"/>
    </source>
</evidence>